<evidence type="ECO:0000313" key="3">
    <source>
        <dbReference type="Proteomes" id="UP000826195"/>
    </source>
</evidence>
<gene>
    <name evidence="2" type="ORF">KQX54_007717</name>
</gene>
<sequence length="145" mass="16590">MKPLNLIFLTAVVAIILLSSSYFGKVDALGSDCWKELRLWFTTSCDNNDDCPSRLRCLSGYCQDRKVDPKIVVSKVDFSKNPCEDSCTSNQICVKKSGFIGCKPLEEFNCKLSTENQMRCDRPDYDTNISFYYAKSSYKFEGHYH</sequence>
<evidence type="ECO:0000256" key="1">
    <source>
        <dbReference type="SAM" id="SignalP"/>
    </source>
</evidence>
<proteinExistence type="predicted"/>
<dbReference type="AlphaFoldDB" id="A0AAV7J7I9"/>
<reference evidence="2 3" key="1">
    <citation type="journal article" date="2021" name="J. Hered.">
        <title>A chromosome-level genome assembly of the parasitoid wasp, Cotesia glomerata (Hymenoptera: Braconidae).</title>
        <authorList>
            <person name="Pinto B.J."/>
            <person name="Weis J.J."/>
            <person name="Gamble T."/>
            <person name="Ode P.J."/>
            <person name="Paul R."/>
            <person name="Zaspel J.M."/>
        </authorList>
    </citation>
    <scope>NUCLEOTIDE SEQUENCE [LARGE SCALE GENOMIC DNA]</scope>
    <source>
        <strain evidence="2">CgM1</strain>
    </source>
</reference>
<feature type="chain" id="PRO_5043944643" evidence="1">
    <location>
        <begin position="29"/>
        <end position="145"/>
    </location>
</feature>
<comment type="caution">
    <text evidence="2">The sequence shown here is derived from an EMBL/GenBank/DDBJ whole genome shotgun (WGS) entry which is preliminary data.</text>
</comment>
<organism evidence="2 3">
    <name type="scientific">Cotesia glomerata</name>
    <name type="common">Lepidopteran parasitic wasp</name>
    <name type="synonym">Apanteles glomeratus</name>
    <dbReference type="NCBI Taxonomy" id="32391"/>
    <lineage>
        <taxon>Eukaryota</taxon>
        <taxon>Metazoa</taxon>
        <taxon>Ecdysozoa</taxon>
        <taxon>Arthropoda</taxon>
        <taxon>Hexapoda</taxon>
        <taxon>Insecta</taxon>
        <taxon>Pterygota</taxon>
        <taxon>Neoptera</taxon>
        <taxon>Endopterygota</taxon>
        <taxon>Hymenoptera</taxon>
        <taxon>Apocrita</taxon>
        <taxon>Ichneumonoidea</taxon>
        <taxon>Braconidae</taxon>
        <taxon>Microgastrinae</taxon>
        <taxon>Cotesia</taxon>
    </lineage>
</organism>
<name>A0AAV7J7I9_COTGL</name>
<keyword evidence="1" id="KW-0732">Signal</keyword>
<dbReference type="Proteomes" id="UP000826195">
    <property type="component" value="Unassembled WGS sequence"/>
</dbReference>
<protein>
    <submittedName>
        <fullName evidence="2">Uncharacterized protein</fullName>
    </submittedName>
</protein>
<dbReference type="EMBL" id="JAHXZJ010000001">
    <property type="protein sequence ID" value="KAH0567222.1"/>
    <property type="molecule type" value="Genomic_DNA"/>
</dbReference>
<evidence type="ECO:0000313" key="2">
    <source>
        <dbReference type="EMBL" id="KAH0567222.1"/>
    </source>
</evidence>
<accession>A0AAV7J7I9</accession>
<keyword evidence="3" id="KW-1185">Reference proteome</keyword>
<feature type="signal peptide" evidence="1">
    <location>
        <begin position="1"/>
        <end position="28"/>
    </location>
</feature>